<dbReference type="GeneID" id="45696964"/>
<evidence type="ECO:0000256" key="1">
    <source>
        <dbReference type="ARBA" id="ARBA00022729"/>
    </source>
</evidence>
<evidence type="ECO:0000313" key="8">
    <source>
        <dbReference type="EMBL" id="USS46599.1"/>
    </source>
</evidence>
<dbReference type="RefSeq" id="WP_012734628.1">
    <property type="nucleotide sequence ID" value="NZ_CP021074.1"/>
</dbReference>
<evidence type="ECO:0000259" key="6">
    <source>
        <dbReference type="Pfam" id="PF04355"/>
    </source>
</evidence>
<dbReference type="InterPro" id="IPR026592">
    <property type="entry name" value="BamE"/>
</dbReference>
<sequence>MRSAITAAVAVAVVTLAGCSSYDSVTQRIAQSITPYRITVVQGNFVSQEKAAQLQVGMTRDQVRTLLGTPLLTDMFHADRWDYLFYFKRGSTSVVQQRDLVLHFQNDRLASWSGAENLPTELDLLADIDGDRRGKRAAKAAAKAAAEQAAAASAASAAAAAAPAPAAAAPAPSLPPDMAASPAAGASSASSAAAPAAGGQSAANTEAARAANRATAQVPGQGAQHRFKPSAQSAPSAPTPGGMPPGASPAIQPQFQFQRPPQPSAPSDAAPPVGPRGTDVLPNQPLTAPPADISAPPNSN</sequence>
<dbReference type="InterPro" id="IPR037873">
    <property type="entry name" value="BamE-like"/>
</dbReference>
<dbReference type="GO" id="GO:0051205">
    <property type="term" value="P:protein insertion into membrane"/>
    <property type="evidence" value="ECO:0007669"/>
    <property type="project" value="UniProtKB-UniRule"/>
</dbReference>
<dbReference type="GO" id="GO:0030674">
    <property type="term" value="F:protein-macromolecule adaptor activity"/>
    <property type="evidence" value="ECO:0007669"/>
    <property type="project" value="TreeGrafter"/>
</dbReference>
<dbReference type="EMBL" id="CP065601">
    <property type="protein sequence ID" value="QPQ91492.1"/>
    <property type="molecule type" value="Genomic_DNA"/>
</dbReference>
<dbReference type="HAMAP" id="MF_00925">
    <property type="entry name" value="OM_assembly_BamE"/>
    <property type="match status" value="1"/>
</dbReference>
<reference evidence="8" key="2">
    <citation type="submission" date="2022-06" db="EMBL/GenBank/DDBJ databases">
        <title>Draft genome sequence of Burkholderia glumae strain GR20004 isolated from rice panicle showing bacterial panicle blight.</title>
        <authorList>
            <person name="Choi S.Y."/>
            <person name="Lee Y.H."/>
        </authorList>
    </citation>
    <scope>NUCLEOTIDE SEQUENCE</scope>
    <source>
        <strain evidence="8">GR20004</strain>
    </source>
</reference>
<keyword evidence="10" id="KW-1185">Reference proteome</keyword>
<dbReference type="Pfam" id="PF04355">
    <property type="entry name" value="BamE"/>
    <property type="match status" value="1"/>
</dbReference>
<feature type="compositionally biased region" description="Pro residues" evidence="5">
    <location>
        <begin position="237"/>
        <end position="247"/>
    </location>
</feature>
<dbReference type="PANTHER" id="PTHR37482:SF1">
    <property type="entry name" value="OUTER MEMBRANE PROTEIN ASSEMBLY FACTOR BAME"/>
    <property type="match status" value="1"/>
</dbReference>
<evidence type="ECO:0000313" key="10">
    <source>
        <dbReference type="Proteomes" id="UP001056386"/>
    </source>
</evidence>
<evidence type="ECO:0000313" key="7">
    <source>
        <dbReference type="EMBL" id="QPQ91492.1"/>
    </source>
</evidence>
<keyword evidence="4" id="KW-0449">Lipoprotein</keyword>
<comment type="subunit">
    <text evidence="4">Part of the Bam complex.</text>
</comment>
<feature type="compositionally biased region" description="Low complexity" evidence="5">
    <location>
        <begin position="249"/>
        <end position="271"/>
    </location>
</feature>
<evidence type="ECO:0000256" key="2">
    <source>
        <dbReference type="ARBA" id="ARBA00023136"/>
    </source>
</evidence>
<keyword evidence="2 4" id="KW-0472">Membrane</keyword>
<keyword evidence="1 4" id="KW-0732">Signal</keyword>
<proteinExistence type="inferred from homology"/>
<name>A0AAQ0BTQ5_BURGL</name>
<organism evidence="7 9">
    <name type="scientific">Burkholderia glumae</name>
    <name type="common">Pseudomonas glumae</name>
    <dbReference type="NCBI Taxonomy" id="337"/>
    <lineage>
        <taxon>Bacteria</taxon>
        <taxon>Pseudomonadati</taxon>
        <taxon>Pseudomonadota</taxon>
        <taxon>Betaproteobacteria</taxon>
        <taxon>Burkholderiales</taxon>
        <taxon>Burkholderiaceae</taxon>
        <taxon>Burkholderia</taxon>
    </lineage>
</organism>
<dbReference type="PANTHER" id="PTHR37482">
    <property type="entry name" value="OUTER MEMBRANE PROTEIN ASSEMBLY FACTOR BAME"/>
    <property type="match status" value="1"/>
</dbReference>
<dbReference type="InterPro" id="IPR007450">
    <property type="entry name" value="BamE_dom"/>
</dbReference>
<dbReference type="Gene3D" id="3.30.1450.10">
    <property type="match status" value="1"/>
</dbReference>
<gene>
    <name evidence="4 7" type="primary">bamE</name>
    <name evidence="7" type="ORF">I6H06_20360</name>
    <name evidence="8" type="ORF">NFI99_16960</name>
</gene>
<evidence type="ECO:0000256" key="4">
    <source>
        <dbReference type="HAMAP-Rule" id="MF_00925"/>
    </source>
</evidence>
<accession>A0AAQ0BTQ5</accession>
<feature type="domain" description="Outer membrane protein assembly factor BamE" evidence="6">
    <location>
        <begin position="43"/>
        <end position="113"/>
    </location>
</feature>
<dbReference type="PROSITE" id="PS51257">
    <property type="entry name" value="PROKAR_LIPOPROTEIN"/>
    <property type="match status" value="1"/>
</dbReference>
<comment type="function">
    <text evidence="4">Part of the outer membrane protein assembly complex, which is involved in assembly and insertion of beta-barrel proteins into the outer membrane.</text>
</comment>
<evidence type="ECO:0000256" key="5">
    <source>
        <dbReference type="SAM" id="MobiDB-lite"/>
    </source>
</evidence>
<evidence type="ECO:0000313" key="9">
    <source>
        <dbReference type="Proteomes" id="UP000594892"/>
    </source>
</evidence>
<dbReference type="Proteomes" id="UP000594892">
    <property type="component" value="Chromosome 2"/>
</dbReference>
<keyword evidence="3 4" id="KW-0998">Cell outer membrane</keyword>
<dbReference type="Proteomes" id="UP001056386">
    <property type="component" value="Chromosome 1"/>
</dbReference>
<evidence type="ECO:0000256" key="3">
    <source>
        <dbReference type="ARBA" id="ARBA00023237"/>
    </source>
</evidence>
<feature type="compositionally biased region" description="Low complexity" evidence="5">
    <location>
        <begin position="197"/>
        <end position="216"/>
    </location>
</feature>
<reference evidence="7 9" key="1">
    <citation type="submission" date="2020-12" db="EMBL/GenBank/DDBJ databases">
        <title>FDA dAtabase for Regulatory Grade micrObial Sequences (FDA-ARGOS): Supporting development and validation of Infectious Disease Dx tests.</title>
        <authorList>
            <person name="Minogue T."/>
            <person name="Wolcott M."/>
            <person name="Wasieloski L."/>
            <person name="Aguilar W."/>
            <person name="Moore D."/>
            <person name="Jaissle J."/>
            <person name="Tallon L."/>
            <person name="Sadzewicz L."/>
            <person name="Zhao X."/>
            <person name="Boylan J."/>
            <person name="Ott S."/>
            <person name="Bowen H."/>
            <person name="Vavikolanu K."/>
            <person name="Mehta A."/>
            <person name="Aluvathingal J."/>
            <person name="Nadendla S."/>
            <person name="Yan Y."/>
            <person name="Sichtig H."/>
        </authorList>
    </citation>
    <scope>NUCLEOTIDE SEQUENCE [LARGE SCALE GENOMIC DNA]</scope>
    <source>
        <strain evidence="7 9">FDAARGOS_949</strain>
    </source>
</reference>
<comment type="similarity">
    <text evidence="4">Belongs to the BamE family.</text>
</comment>
<dbReference type="GO" id="GO:1990063">
    <property type="term" value="C:Bam protein complex"/>
    <property type="evidence" value="ECO:0007669"/>
    <property type="project" value="TreeGrafter"/>
</dbReference>
<protein>
    <recommendedName>
        <fullName evidence="4">Outer membrane protein assembly factor BamE</fullName>
    </recommendedName>
</protein>
<keyword evidence="4" id="KW-0564">Palmitate</keyword>
<comment type="subcellular location">
    <subcellularLocation>
        <location evidence="4">Cell outer membrane</location>
        <topology evidence="4">Lipid-anchor</topology>
    </subcellularLocation>
</comment>
<dbReference type="AlphaFoldDB" id="A0AAQ0BTQ5"/>
<dbReference type="GO" id="GO:0043165">
    <property type="term" value="P:Gram-negative-bacterium-type cell outer membrane assembly"/>
    <property type="evidence" value="ECO:0007669"/>
    <property type="project" value="UniProtKB-UniRule"/>
</dbReference>
<feature type="region of interest" description="Disordered" evidence="5">
    <location>
        <begin position="197"/>
        <end position="300"/>
    </location>
</feature>
<dbReference type="EMBL" id="CP099587">
    <property type="protein sequence ID" value="USS46599.1"/>
    <property type="molecule type" value="Genomic_DNA"/>
</dbReference>